<evidence type="ECO:0000313" key="5">
    <source>
        <dbReference type="Proteomes" id="UP001444071"/>
    </source>
</evidence>
<keyword evidence="2" id="KW-0833">Ubl conjugation pathway</keyword>
<keyword evidence="5" id="KW-1185">Reference proteome</keyword>
<accession>A0ABV0X4N0</accession>
<gene>
    <name evidence="4" type="ORF">XENORESO_012357</name>
</gene>
<protein>
    <recommendedName>
        <fullName evidence="3">HECT domain-containing protein</fullName>
    </recommendedName>
</protein>
<dbReference type="SUPFAM" id="SSF56204">
    <property type="entry name" value="Hect, E3 ligase catalytic domain"/>
    <property type="match status" value="1"/>
</dbReference>
<name>A0ABV0X4N0_9TELE</name>
<evidence type="ECO:0000313" key="4">
    <source>
        <dbReference type="EMBL" id="MEQ2276851.1"/>
    </source>
</evidence>
<dbReference type="Pfam" id="PF00632">
    <property type="entry name" value="HECT"/>
    <property type="match status" value="1"/>
</dbReference>
<dbReference type="EMBL" id="JAHRIM010090464">
    <property type="protein sequence ID" value="MEQ2276851.1"/>
    <property type="molecule type" value="Genomic_DNA"/>
</dbReference>
<evidence type="ECO:0000256" key="2">
    <source>
        <dbReference type="ARBA" id="ARBA00022786"/>
    </source>
</evidence>
<feature type="domain" description="HECT" evidence="3">
    <location>
        <begin position="400"/>
        <end position="631"/>
    </location>
</feature>
<comment type="caution">
    <text evidence="4">The sequence shown here is derived from an EMBL/GenBank/DDBJ whole genome shotgun (WGS) entry which is preliminary data.</text>
</comment>
<dbReference type="InterPro" id="IPR000569">
    <property type="entry name" value="HECT_dom"/>
</dbReference>
<dbReference type="Proteomes" id="UP001444071">
    <property type="component" value="Unassembled WGS sequence"/>
</dbReference>
<dbReference type="InterPro" id="IPR035983">
    <property type="entry name" value="Hect_E3_ubiquitin_ligase"/>
</dbReference>
<organism evidence="4 5">
    <name type="scientific">Xenotaenia resolanae</name>
    <dbReference type="NCBI Taxonomy" id="208358"/>
    <lineage>
        <taxon>Eukaryota</taxon>
        <taxon>Metazoa</taxon>
        <taxon>Chordata</taxon>
        <taxon>Craniata</taxon>
        <taxon>Vertebrata</taxon>
        <taxon>Euteleostomi</taxon>
        <taxon>Actinopterygii</taxon>
        <taxon>Neopterygii</taxon>
        <taxon>Teleostei</taxon>
        <taxon>Neoteleostei</taxon>
        <taxon>Acanthomorphata</taxon>
        <taxon>Ovalentaria</taxon>
        <taxon>Atherinomorphae</taxon>
        <taxon>Cyprinodontiformes</taxon>
        <taxon>Goodeidae</taxon>
        <taxon>Xenotaenia</taxon>
    </lineage>
</organism>
<proteinExistence type="predicted"/>
<dbReference type="Gene3D" id="3.90.1750.10">
    <property type="entry name" value="Hect, E3 ligase catalytic domains"/>
    <property type="match status" value="1"/>
</dbReference>
<evidence type="ECO:0000256" key="1">
    <source>
        <dbReference type="ARBA" id="ARBA00022679"/>
    </source>
</evidence>
<evidence type="ECO:0000259" key="3">
    <source>
        <dbReference type="Pfam" id="PF00632"/>
    </source>
</evidence>
<keyword evidence="1" id="KW-0808">Transferase</keyword>
<reference evidence="4 5" key="1">
    <citation type="submission" date="2021-06" db="EMBL/GenBank/DDBJ databases">
        <authorList>
            <person name="Palmer J.M."/>
        </authorList>
    </citation>
    <scope>NUCLEOTIDE SEQUENCE [LARGE SCALE GENOMIC DNA]</scope>
    <source>
        <strain evidence="4 5">XR_2019</strain>
        <tissue evidence="4">Muscle</tissue>
    </source>
</reference>
<sequence>MKLCDKRSVLLAITENIEMRLFSSEEESVIITMQERKEENTFEQRYRYLEHPLAPDPEVDEDPLVEIKPRQQAEPKTKPSVCEETLYCSHIVDITDETDIEMESFPPIRLSDIELVEIKPSDHATSSPSSPNKAHHIKWKKLIPQKIRHVVKDVICLPREHYFAQLEGRQMTPQLTALADVGLTARITVDSSWSANQMENCLVLLFQSQFLKKSGQRFSFTYLQSVRTSKVLFVPETPAEGWTGEQVLRISENGALYIFSHHNYEQDQSEGSPHKTAVFNRSDLGPSKESQCPLVGQNQPHVCRAPERLTLNLDTILKLFRLKITSEDAQTHIKVSRDDVLSSALKEVRKPGFCFRYKPVIAFSEEEMESHEEAFREFFRLTLLELQQSCVFEGRQERLFLTYDLTALDDRMYYEAGVLIGWSLAHGGPGPSCLHPALFELMCCQSPSLEDFNWRDIVNAEAQLRLQELHNCTEEKQLSPSLCDWVSCCGIHGIHLACSNEIPAIYARLVKHYIYHRVASMISQFIEGLNSCGGLWDLVKSHWELFLPVMTRKEQRALSLEDFKQLFVFCFSDSDSELRAAEEATAAHWETVLTMVSDGEAYFSFEDLLLFISGADHLPPLGFTKLISLRFYSQDTSSSDMILPYAFEDSLELFLPRGVPEALDLLVLLNRALHRALDLRLQSDGDKISQEIIKRPKKIF</sequence>